<feature type="region of interest" description="Disordered" evidence="1">
    <location>
        <begin position="1"/>
        <end position="80"/>
    </location>
</feature>
<evidence type="ECO:0000313" key="4">
    <source>
        <dbReference type="Proteomes" id="UP000318571"/>
    </source>
</evidence>
<evidence type="ECO:0000256" key="1">
    <source>
        <dbReference type="SAM" id="MobiDB-lite"/>
    </source>
</evidence>
<protein>
    <recommendedName>
        <fullName evidence="2">CCD97-like C-terminal domain-containing protein</fullName>
    </recommendedName>
</protein>
<dbReference type="OMA" id="SMDYEAG"/>
<dbReference type="InterPro" id="IPR040233">
    <property type="entry name" value="CCD97-like_C"/>
</dbReference>
<keyword evidence="4" id="KW-1185">Reference proteome</keyword>
<dbReference type="PANTHER" id="PTHR31840:SF1">
    <property type="entry name" value="COILED-COIL DOMAIN-CONTAINING PROTEIN 97"/>
    <property type="match status" value="1"/>
</dbReference>
<dbReference type="AlphaFoldDB" id="A0A553PLH4"/>
<dbReference type="OrthoDB" id="333176at2759"/>
<feature type="domain" description="CCD97-like C-terminal" evidence="2">
    <location>
        <begin position="74"/>
        <end position="155"/>
    </location>
</feature>
<evidence type="ECO:0000259" key="2">
    <source>
        <dbReference type="Pfam" id="PF09747"/>
    </source>
</evidence>
<dbReference type="Proteomes" id="UP000318571">
    <property type="component" value="Chromosome 11"/>
</dbReference>
<proteinExistence type="predicted"/>
<feature type="domain" description="CCD97-like C-terminal" evidence="2">
    <location>
        <begin position="166"/>
        <end position="221"/>
    </location>
</feature>
<sequence>MDPVGPPVPMWGELPERTPVRPTPAPQPALRPVVTAPGSDPKPSGRPAQATERASNRTVDPASGPLDPARPNRNRRYRWMQSQLAQADAYFSTQAMRQRHPGLWAQICGPDLSWPPPPPDGTDGRWSSLILDQWDRNQARDSAQAHTVEEFDSEDEDGLDHPPTDPAARTRLTAEFRQLVCQQFLNGGEPDFDYARVDHDPTWDDWDQLDRDAQEAYFDAD</sequence>
<feature type="region of interest" description="Disordered" evidence="1">
    <location>
        <begin position="139"/>
        <end position="167"/>
    </location>
</feature>
<accession>A0A553PLH4</accession>
<evidence type="ECO:0000313" key="3">
    <source>
        <dbReference type="EMBL" id="TRY78512.1"/>
    </source>
</evidence>
<dbReference type="STRING" id="6832.A0A553PLH4"/>
<dbReference type="PANTHER" id="PTHR31840">
    <property type="entry name" value="COILED-COIL DOMAIN-CONTAINING PROTEIN 97"/>
    <property type="match status" value="1"/>
</dbReference>
<name>A0A553PLH4_TIGCA</name>
<comment type="caution">
    <text evidence="3">The sequence shown here is derived from an EMBL/GenBank/DDBJ whole genome shotgun (WGS) entry which is preliminary data.</text>
</comment>
<gene>
    <name evidence="3" type="ORF">TCAL_08124</name>
</gene>
<reference evidence="3 4" key="1">
    <citation type="journal article" date="2018" name="Nat. Ecol. Evol.">
        <title>Genomic signatures of mitonuclear coevolution across populations of Tigriopus californicus.</title>
        <authorList>
            <person name="Barreto F.S."/>
            <person name="Watson E.T."/>
            <person name="Lima T.G."/>
            <person name="Willett C.S."/>
            <person name="Edmands S."/>
            <person name="Li W."/>
            <person name="Burton R.S."/>
        </authorList>
    </citation>
    <scope>NUCLEOTIDE SEQUENCE [LARGE SCALE GENOMIC DNA]</scope>
    <source>
        <strain evidence="3 4">San Diego</strain>
    </source>
</reference>
<organism evidence="3 4">
    <name type="scientific">Tigriopus californicus</name>
    <name type="common">Marine copepod</name>
    <dbReference type="NCBI Taxonomy" id="6832"/>
    <lineage>
        <taxon>Eukaryota</taxon>
        <taxon>Metazoa</taxon>
        <taxon>Ecdysozoa</taxon>
        <taxon>Arthropoda</taxon>
        <taxon>Crustacea</taxon>
        <taxon>Multicrustacea</taxon>
        <taxon>Hexanauplia</taxon>
        <taxon>Copepoda</taxon>
        <taxon>Harpacticoida</taxon>
        <taxon>Harpacticidae</taxon>
        <taxon>Tigriopus</taxon>
    </lineage>
</organism>
<dbReference type="InterPro" id="IPR018613">
    <property type="entry name" value="Ccdc97-like"/>
</dbReference>
<dbReference type="Pfam" id="PF09747">
    <property type="entry name" value="CCD97-like_C"/>
    <property type="match status" value="2"/>
</dbReference>
<dbReference type="EMBL" id="VCGU01000003">
    <property type="protein sequence ID" value="TRY78512.1"/>
    <property type="molecule type" value="Genomic_DNA"/>
</dbReference>